<evidence type="ECO:0000256" key="3">
    <source>
        <dbReference type="ARBA" id="ARBA00022679"/>
    </source>
</evidence>
<dbReference type="PROSITE" id="PS00108">
    <property type="entry name" value="PROTEIN_KINASE_ST"/>
    <property type="match status" value="1"/>
</dbReference>
<dbReference type="AlphaFoldDB" id="A0A7S0VHZ0"/>
<dbReference type="Gene3D" id="3.30.200.20">
    <property type="entry name" value="Phosphorylase Kinase, domain 1"/>
    <property type="match status" value="1"/>
</dbReference>
<feature type="compositionally biased region" description="Basic and acidic residues" evidence="9">
    <location>
        <begin position="615"/>
        <end position="631"/>
    </location>
</feature>
<comment type="catalytic activity">
    <reaction evidence="7">
        <text>L-threonyl-[protein] + ATP = O-phospho-L-threonyl-[protein] + ADP + H(+)</text>
        <dbReference type="Rhea" id="RHEA:46608"/>
        <dbReference type="Rhea" id="RHEA-COMP:11060"/>
        <dbReference type="Rhea" id="RHEA-COMP:11605"/>
        <dbReference type="ChEBI" id="CHEBI:15378"/>
        <dbReference type="ChEBI" id="CHEBI:30013"/>
        <dbReference type="ChEBI" id="CHEBI:30616"/>
        <dbReference type="ChEBI" id="CHEBI:61977"/>
        <dbReference type="ChEBI" id="CHEBI:456216"/>
        <dbReference type="EC" id="2.7.11.1"/>
    </reaction>
</comment>
<dbReference type="InterPro" id="IPR011009">
    <property type="entry name" value="Kinase-like_dom_sf"/>
</dbReference>
<accession>A0A7S0VHZ0</accession>
<keyword evidence="2" id="KW-0723">Serine/threonine-protein kinase</keyword>
<dbReference type="Gene3D" id="1.10.510.10">
    <property type="entry name" value="Transferase(Phosphotransferase) domain 1"/>
    <property type="match status" value="1"/>
</dbReference>
<evidence type="ECO:0000256" key="5">
    <source>
        <dbReference type="ARBA" id="ARBA00022777"/>
    </source>
</evidence>
<dbReference type="SMART" id="SM00220">
    <property type="entry name" value="S_TKc"/>
    <property type="match status" value="1"/>
</dbReference>
<name>A0A7S0VHZ0_9CRYP</name>
<evidence type="ECO:0000256" key="7">
    <source>
        <dbReference type="ARBA" id="ARBA00047899"/>
    </source>
</evidence>
<dbReference type="PANTHER" id="PTHR44899">
    <property type="entry name" value="CAMK FAMILY PROTEIN KINASE"/>
    <property type="match status" value="1"/>
</dbReference>
<comment type="catalytic activity">
    <reaction evidence="8">
        <text>L-seryl-[protein] + ATP = O-phospho-L-seryl-[protein] + ADP + H(+)</text>
        <dbReference type="Rhea" id="RHEA:17989"/>
        <dbReference type="Rhea" id="RHEA-COMP:9863"/>
        <dbReference type="Rhea" id="RHEA-COMP:11604"/>
        <dbReference type="ChEBI" id="CHEBI:15378"/>
        <dbReference type="ChEBI" id="CHEBI:29999"/>
        <dbReference type="ChEBI" id="CHEBI:30616"/>
        <dbReference type="ChEBI" id="CHEBI:83421"/>
        <dbReference type="ChEBI" id="CHEBI:456216"/>
        <dbReference type="EC" id="2.7.11.1"/>
    </reaction>
</comment>
<feature type="region of interest" description="Disordered" evidence="9">
    <location>
        <begin position="514"/>
        <end position="658"/>
    </location>
</feature>
<evidence type="ECO:0000256" key="9">
    <source>
        <dbReference type="SAM" id="MobiDB-lite"/>
    </source>
</evidence>
<dbReference type="GO" id="GO:0004674">
    <property type="term" value="F:protein serine/threonine kinase activity"/>
    <property type="evidence" value="ECO:0007669"/>
    <property type="project" value="UniProtKB-KW"/>
</dbReference>
<dbReference type="EMBL" id="HBFN01010449">
    <property type="protein sequence ID" value="CAD8790271.1"/>
    <property type="molecule type" value="Transcribed_RNA"/>
</dbReference>
<keyword evidence="3" id="KW-0808">Transferase</keyword>
<evidence type="ECO:0000256" key="6">
    <source>
        <dbReference type="ARBA" id="ARBA00022840"/>
    </source>
</evidence>
<organism evidence="11">
    <name type="scientific">Hemiselmis tepida</name>
    <dbReference type="NCBI Taxonomy" id="464990"/>
    <lineage>
        <taxon>Eukaryota</taxon>
        <taxon>Cryptophyceae</taxon>
        <taxon>Cryptomonadales</taxon>
        <taxon>Hemiselmidaceae</taxon>
        <taxon>Hemiselmis</taxon>
    </lineage>
</organism>
<feature type="domain" description="Protein kinase" evidence="10">
    <location>
        <begin position="6"/>
        <end position="262"/>
    </location>
</feature>
<feature type="region of interest" description="Disordered" evidence="9">
    <location>
        <begin position="677"/>
        <end position="751"/>
    </location>
</feature>
<dbReference type="PANTHER" id="PTHR44899:SF3">
    <property type="entry name" value="SERINE_THREONINE-PROTEIN KINASE NEK1"/>
    <property type="match status" value="1"/>
</dbReference>
<dbReference type="GO" id="GO:0005524">
    <property type="term" value="F:ATP binding"/>
    <property type="evidence" value="ECO:0007669"/>
    <property type="project" value="UniProtKB-KW"/>
</dbReference>
<dbReference type="CDD" id="cd08215">
    <property type="entry name" value="STKc_Nek"/>
    <property type="match status" value="1"/>
</dbReference>
<dbReference type="InterPro" id="IPR000719">
    <property type="entry name" value="Prot_kinase_dom"/>
</dbReference>
<sequence length="874" mass="95101">MGHRDYTLLEQLGRGAQGVVHKAKRVADGSHVAVKQVFLSTMSKKDQAEAAHEVRVLSKLSHPNVIRYLDSFNHGSTLFIVTELAEGGNLTDALKRIRQRGTLLSEKLVWKYFLQTAVGLQHIHSRKILHRDIKTMNIFLTKDDNIKVGDLGVARMLNNTNELANTMVGTPYYLSPELCEGRPYNDKSDVWSLGCVLYELCTLKHPFDASNQGALILKIIRGKYPPISSSYSCELKDMLSRCLDRDTNVRPRCNGIFKFPGAIAQASSLGITLPSSSRTAPQVSATHRGELPGRTASDGNRKTESGVEGNKVNGSSPMLKGAPAGAAMVTKGGPNGRPTGKDAADRDAVMAVLKVGQPPVAAHAKPNVQDVRRGLVNLGQQQAHRPTGQDAVRPAGRPSSAVQDLGGRGGGGGVIVPLPIRRPSSGRPARAEREEVQVPLGLRGGGAVAPSADRGPPGTARRVVGNRRRPGMPSTVSAAQQQARVRKVPAQDRVIAALNLKPTVPDQVAADLWGEHGRQQPPPVVFPSGFGGLKTPQSRRDRTHKIPPSVNDLAKQEVADLPDAVVAEEEQGESGEVRASGSRGQGGESSTVWQAHADEQSQEQGASQTGARPKTAQDGHDDLLNWFKSEHLPPQNADDEGFETEEWEDDDDEEGTALENLDWANLQQQGQEWGGSGVVLDALMGPSAQQKEQQGRTEVAWRVMNRDEEEGGKGESQGHATRGWSDEEGSEYDEDAEDQTHAVPHDDSRGEETFEVVHVRESVDVVEPSERWVVDDEAEQDEGEESLLQQRVRLLATALRDARAALVAALGEEDFQVLCEEVLKSADSEDEGLEWKPTRADPDGRYMLQVFHYIYLEEELMRCKVRASALQGSY</sequence>
<keyword evidence="4" id="KW-0547">Nucleotide-binding</keyword>
<reference evidence="11" key="1">
    <citation type="submission" date="2021-01" db="EMBL/GenBank/DDBJ databases">
        <authorList>
            <person name="Corre E."/>
            <person name="Pelletier E."/>
            <person name="Niang G."/>
            <person name="Scheremetjew M."/>
            <person name="Finn R."/>
            <person name="Kale V."/>
            <person name="Holt S."/>
            <person name="Cochrane G."/>
            <person name="Meng A."/>
            <person name="Brown T."/>
            <person name="Cohen L."/>
        </authorList>
    </citation>
    <scope>NUCLEOTIDE SEQUENCE</scope>
    <source>
        <strain evidence="11">CCMP443</strain>
    </source>
</reference>
<dbReference type="Pfam" id="PF00069">
    <property type="entry name" value="Pkinase"/>
    <property type="match status" value="1"/>
</dbReference>
<feature type="compositionally biased region" description="Polar residues" evidence="9">
    <location>
        <begin position="273"/>
        <end position="285"/>
    </location>
</feature>
<evidence type="ECO:0000256" key="4">
    <source>
        <dbReference type="ARBA" id="ARBA00022741"/>
    </source>
</evidence>
<evidence type="ECO:0000259" key="10">
    <source>
        <dbReference type="PROSITE" id="PS50011"/>
    </source>
</evidence>
<feature type="region of interest" description="Disordered" evidence="9">
    <location>
        <begin position="273"/>
        <end position="342"/>
    </location>
</feature>
<keyword evidence="5" id="KW-0418">Kinase</keyword>
<feature type="compositionally biased region" description="Acidic residues" evidence="9">
    <location>
        <begin position="637"/>
        <end position="656"/>
    </location>
</feature>
<gene>
    <name evidence="11" type="ORF">HTEP1355_LOCUS6081</name>
</gene>
<feature type="region of interest" description="Disordered" evidence="9">
    <location>
        <begin position="380"/>
        <end position="485"/>
    </location>
</feature>
<dbReference type="EC" id="2.7.11.1" evidence="1"/>
<evidence type="ECO:0000256" key="8">
    <source>
        <dbReference type="ARBA" id="ARBA00048679"/>
    </source>
</evidence>
<dbReference type="InterPro" id="IPR051131">
    <property type="entry name" value="NEK_Ser/Thr_kinase_NIMA"/>
</dbReference>
<protein>
    <recommendedName>
        <fullName evidence="1">non-specific serine/threonine protein kinase</fullName>
        <ecNumber evidence="1">2.7.11.1</ecNumber>
    </recommendedName>
</protein>
<dbReference type="SUPFAM" id="SSF56112">
    <property type="entry name" value="Protein kinase-like (PK-like)"/>
    <property type="match status" value="1"/>
</dbReference>
<proteinExistence type="predicted"/>
<evidence type="ECO:0000313" key="11">
    <source>
        <dbReference type="EMBL" id="CAD8790271.1"/>
    </source>
</evidence>
<keyword evidence="6" id="KW-0067">ATP-binding</keyword>
<dbReference type="InterPro" id="IPR008271">
    <property type="entry name" value="Ser/Thr_kinase_AS"/>
</dbReference>
<evidence type="ECO:0000256" key="2">
    <source>
        <dbReference type="ARBA" id="ARBA00022527"/>
    </source>
</evidence>
<evidence type="ECO:0000256" key="1">
    <source>
        <dbReference type="ARBA" id="ARBA00012513"/>
    </source>
</evidence>
<feature type="compositionally biased region" description="Acidic residues" evidence="9">
    <location>
        <begin position="726"/>
        <end position="737"/>
    </location>
</feature>
<feature type="compositionally biased region" description="Basic and acidic residues" evidence="9">
    <location>
        <begin position="738"/>
        <end position="751"/>
    </location>
</feature>
<dbReference type="PROSITE" id="PS50011">
    <property type="entry name" value="PROTEIN_KINASE_DOM"/>
    <property type="match status" value="1"/>
</dbReference>
<feature type="compositionally biased region" description="Polar residues" evidence="9">
    <location>
        <begin position="474"/>
        <end position="483"/>
    </location>
</feature>